<dbReference type="SUPFAM" id="SSF56281">
    <property type="entry name" value="Metallo-hydrolase/oxidoreductase"/>
    <property type="match status" value="1"/>
</dbReference>
<proteinExistence type="predicted"/>
<reference evidence="2 3" key="1">
    <citation type="submission" date="2014-06" db="EMBL/GenBank/DDBJ databases">
        <title>Saccharopolyspora rectivirgula DSM-43113 Genome sequencing.</title>
        <authorList>
            <person name="Barrera C."/>
            <person name="Millon L."/>
            <person name="Rognon B."/>
            <person name="Zaugg C."/>
            <person name="Monod M."/>
        </authorList>
    </citation>
    <scope>NUCLEOTIDE SEQUENCE [LARGE SCALE GENOMIC DNA]</scope>
    <source>
        <strain evidence="2 3">DSM 43113</strain>
    </source>
</reference>
<sequence>MKLSILGCSGSIPSPASPSSGYLVESGGTRIVLDLGNGALGNLQRFTDPFHVSALLLTHLHPDHCADFAPLTVLRRYRPDPPGDPTSQRLPVIAPAEAPERLAALYAPNEAERAETDLSDVFEFVPISEEPVSIGGVKVQAVPVAHVCPTWGFRIEAEGKVLAYTGDTGPCPQLHELAADADVLLSEASWPDFPDAPPNLHLSGKQAAQVAREAGVRRLLLTHLQPWVDRRAILAEAAAEFTGQVELVEAGRTYEI</sequence>
<dbReference type="CDD" id="cd07716">
    <property type="entry name" value="RNaseZ_short-form-like_MBL-fold"/>
    <property type="match status" value="1"/>
</dbReference>
<name>A0A073B6X6_9PSEU</name>
<organism evidence="2 3">
    <name type="scientific">Saccharopolyspora rectivirgula</name>
    <dbReference type="NCBI Taxonomy" id="28042"/>
    <lineage>
        <taxon>Bacteria</taxon>
        <taxon>Bacillati</taxon>
        <taxon>Actinomycetota</taxon>
        <taxon>Actinomycetes</taxon>
        <taxon>Pseudonocardiales</taxon>
        <taxon>Pseudonocardiaceae</taxon>
        <taxon>Saccharopolyspora</taxon>
    </lineage>
</organism>
<dbReference type="PANTHER" id="PTHR46018:SF4">
    <property type="entry name" value="METALLO-HYDROLASE YHFI-RELATED"/>
    <property type="match status" value="1"/>
</dbReference>
<dbReference type="RefSeq" id="WP_029721854.1">
    <property type="nucleotide sequence ID" value="NZ_JAJUIW010000024.1"/>
</dbReference>
<protein>
    <submittedName>
        <fullName evidence="2">Beta-lactamase</fullName>
    </submittedName>
</protein>
<dbReference type="Gene3D" id="3.60.15.10">
    <property type="entry name" value="Ribonuclease Z/Hydroxyacylglutathione hydrolase-like"/>
    <property type="match status" value="1"/>
</dbReference>
<dbReference type="GO" id="GO:0042781">
    <property type="term" value="F:3'-tRNA processing endoribonuclease activity"/>
    <property type="evidence" value="ECO:0007669"/>
    <property type="project" value="TreeGrafter"/>
</dbReference>
<comment type="caution">
    <text evidence="2">The sequence shown here is derived from an EMBL/GenBank/DDBJ whole genome shotgun (WGS) entry which is preliminary data.</text>
</comment>
<dbReference type="InterPro" id="IPR036866">
    <property type="entry name" value="RibonucZ/Hydroxyglut_hydro"/>
</dbReference>
<evidence type="ECO:0000313" key="2">
    <source>
        <dbReference type="EMBL" id="KEI43434.1"/>
    </source>
</evidence>
<evidence type="ECO:0000313" key="3">
    <source>
        <dbReference type="Proteomes" id="UP000031419"/>
    </source>
</evidence>
<evidence type="ECO:0000259" key="1">
    <source>
        <dbReference type="SMART" id="SM00849"/>
    </source>
</evidence>
<dbReference type="Proteomes" id="UP000031419">
    <property type="component" value="Unassembled WGS sequence"/>
</dbReference>
<feature type="domain" description="Metallo-beta-lactamase" evidence="1">
    <location>
        <begin position="18"/>
        <end position="205"/>
    </location>
</feature>
<dbReference type="EMBL" id="JNVU01000039">
    <property type="protein sequence ID" value="KEI43434.1"/>
    <property type="molecule type" value="Genomic_DNA"/>
</dbReference>
<dbReference type="OrthoDB" id="9800940at2"/>
<dbReference type="InterPro" id="IPR001279">
    <property type="entry name" value="Metallo-B-lactamas"/>
</dbReference>
<keyword evidence="3" id="KW-1185">Reference proteome</keyword>
<dbReference type="STRING" id="28042.GU90_16965"/>
<dbReference type="SMART" id="SM00849">
    <property type="entry name" value="Lactamase_B"/>
    <property type="match status" value="1"/>
</dbReference>
<dbReference type="PANTHER" id="PTHR46018">
    <property type="entry name" value="ZINC PHOSPHODIESTERASE ELAC PROTEIN 1"/>
    <property type="match status" value="1"/>
</dbReference>
<dbReference type="eggNOG" id="COG1234">
    <property type="taxonomic scope" value="Bacteria"/>
</dbReference>
<accession>A0A073B6X6</accession>
<dbReference type="AlphaFoldDB" id="A0A073B6X6"/>
<dbReference type="Pfam" id="PF12706">
    <property type="entry name" value="Lactamase_B_2"/>
    <property type="match status" value="1"/>
</dbReference>
<gene>
    <name evidence="2" type="ORF">GU90_16965</name>
</gene>